<proteinExistence type="predicted"/>
<dbReference type="Proteomes" id="UP000030014">
    <property type="component" value="Unassembled WGS sequence"/>
</dbReference>
<dbReference type="InterPro" id="IPR006119">
    <property type="entry name" value="Resolv_N"/>
</dbReference>
<evidence type="ECO:0000259" key="1">
    <source>
        <dbReference type="PROSITE" id="PS51736"/>
    </source>
</evidence>
<reference evidence="3 4" key="1">
    <citation type="submission" date="2014-01" db="EMBL/GenBank/DDBJ databases">
        <title>Plasmidome dynamics in the species complex Clostridium novyi sensu lato converts strains of independent lineages into distinctly different pathogens.</title>
        <authorList>
            <person name="Skarin H."/>
            <person name="Segerman B."/>
        </authorList>
    </citation>
    <scope>NUCLEOTIDE SEQUENCE [LARGE SCALE GENOMIC DNA]</scope>
    <source>
        <strain evidence="3 4">DC5</strain>
    </source>
</reference>
<dbReference type="InterPro" id="IPR025827">
    <property type="entry name" value="Zn_ribbon_recom_dom"/>
</dbReference>
<dbReference type="SMART" id="SM00857">
    <property type="entry name" value="Resolvase"/>
    <property type="match status" value="1"/>
</dbReference>
<dbReference type="PANTHER" id="PTHR30461:SF23">
    <property type="entry name" value="DNA RECOMBINASE-RELATED"/>
    <property type="match status" value="1"/>
</dbReference>
<dbReference type="Pfam" id="PF13408">
    <property type="entry name" value="Zn_ribbon_recom"/>
    <property type="match status" value="1"/>
</dbReference>
<dbReference type="InterPro" id="IPR038109">
    <property type="entry name" value="DNA_bind_recomb_sf"/>
</dbReference>
<dbReference type="GO" id="GO:0003677">
    <property type="term" value="F:DNA binding"/>
    <property type="evidence" value="ECO:0007669"/>
    <property type="project" value="InterPro"/>
</dbReference>
<dbReference type="RefSeq" id="WP_039258380.1">
    <property type="nucleotide sequence ID" value="NZ_JDRY01000034.1"/>
</dbReference>
<dbReference type="PROSITE" id="PS51736">
    <property type="entry name" value="RECOMBINASES_3"/>
    <property type="match status" value="1"/>
</dbReference>
<evidence type="ECO:0000313" key="3">
    <source>
        <dbReference type="EMBL" id="KGM99465.1"/>
    </source>
</evidence>
<dbReference type="Gene3D" id="3.90.1750.20">
    <property type="entry name" value="Putative Large Serine Recombinase, Chain B, Domain 2"/>
    <property type="match status" value="1"/>
</dbReference>
<dbReference type="PROSITE" id="PS51737">
    <property type="entry name" value="RECOMBINASE_DNA_BIND"/>
    <property type="match status" value="1"/>
</dbReference>
<dbReference type="Pfam" id="PF00239">
    <property type="entry name" value="Resolvase"/>
    <property type="match status" value="1"/>
</dbReference>
<dbReference type="AlphaFoldDB" id="A0A0A0IIR1"/>
<protein>
    <submittedName>
        <fullName evidence="3">Resolvase</fullName>
    </submittedName>
</protein>
<gene>
    <name evidence="3" type="ORF">Z955_07860</name>
</gene>
<evidence type="ECO:0000313" key="4">
    <source>
        <dbReference type="Proteomes" id="UP000030014"/>
    </source>
</evidence>
<comment type="caution">
    <text evidence="3">The sequence shown here is derived from an EMBL/GenBank/DDBJ whole genome shotgun (WGS) entry which is preliminary data.</text>
</comment>
<sequence length="528" mass="62169">MKKIWNVAIYTRVSTDKKEQSESIPAQIQSLKKWILEKNGNDKQEIYKLQQVYKDQGFSGSNFERESFIKMKKDIENEKINMVLTRDLSRFARNYITAGYYLEDYFKNKGVRFVSVLDNVDTIDEVDDIVPFKNILNEMYIKDCSRRTRDGLKQRMIRGSSIASKPPYGYRFEENYDESIKSIKLVPREDETTKVVKKIFELYIQGFGMGRIATYLNDRGIAPPSALIKNFSRSKFKLWNNNTIRSILTNPKYAGIMVQGRWKKVSYKIKKIRPTSKDEWIIGGEFKGIVSKQIFEIVQELMKKRSKVFRHKGGNLHLFSGVLKCNECGGSMSYRGDFKGYKCTNSQMGGGRCTAHSIKEEYLIKQIKENIKKYINKINSTKKFYDLAKVKVQDNSNYKKKLKNIDKELKILDDKFQKIYSDNLNGTINERNFKNLISGIESQQQRLINRKKYIENLYLNNDYKEKIYYEYKTKVDKILNFEEVDRFIIENLIDKIVVSENKITKEKNIDIYYKFKEPISIMNPPQHV</sequence>
<feature type="domain" description="Recombinase" evidence="2">
    <location>
        <begin position="167"/>
        <end position="308"/>
    </location>
</feature>
<dbReference type="PANTHER" id="PTHR30461">
    <property type="entry name" value="DNA-INVERTASE FROM LAMBDOID PROPHAGE"/>
    <property type="match status" value="1"/>
</dbReference>
<dbReference type="EMBL" id="JDRY01000034">
    <property type="protein sequence ID" value="KGM99465.1"/>
    <property type="molecule type" value="Genomic_DNA"/>
</dbReference>
<dbReference type="Pfam" id="PF07508">
    <property type="entry name" value="Recombinase"/>
    <property type="match status" value="1"/>
</dbReference>
<dbReference type="InterPro" id="IPR011109">
    <property type="entry name" value="DNA_bind_recombinase_dom"/>
</dbReference>
<feature type="domain" description="Resolvase/invertase-type recombinase catalytic" evidence="1">
    <location>
        <begin position="6"/>
        <end position="159"/>
    </location>
</feature>
<dbReference type="InterPro" id="IPR036162">
    <property type="entry name" value="Resolvase-like_N_sf"/>
</dbReference>
<organism evidence="3 4">
    <name type="scientific">Clostridium botulinum C/D str. DC5</name>
    <dbReference type="NCBI Taxonomy" id="1443128"/>
    <lineage>
        <taxon>Bacteria</taxon>
        <taxon>Bacillati</taxon>
        <taxon>Bacillota</taxon>
        <taxon>Clostridia</taxon>
        <taxon>Eubacteriales</taxon>
        <taxon>Clostridiaceae</taxon>
        <taxon>Clostridium</taxon>
    </lineage>
</organism>
<dbReference type="InterPro" id="IPR050639">
    <property type="entry name" value="SSR_resolvase"/>
</dbReference>
<evidence type="ECO:0000259" key="2">
    <source>
        <dbReference type="PROSITE" id="PS51737"/>
    </source>
</evidence>
<name>A0A0A0IIR1_CLOBO</name>
<dbReference type="Gene3D" id="3.40.50.1390">
    <property type="entry name" value="Resolvase, N-terminal catalytic domain"/>
    <property type="match status" value="1"/>
</dbReference>
<dbReference type="GO" id="GO:0000150">
    <property type="term" value="F:DNA strand exchange activity"/>
    <property type="evidence" value="ECO:0007669"/>
    <property type="project" value="InterPro"/>
</dbReference>
<accession>A0A0A0IIR1</accession>
<dbReference type="SUPFAM" id="SSF53041">
    <property type="entry name" value="Resolvase-like"/>
    <property type="match status" value="1"/>
</dbReference>